<dbReference type="GO" id="GO:0005886">
    <property type="term" value="C:plasma membrane"/>
    <property type="evidence" value="ECO:0007669"/>
    <property type="project" value="TreeGrafter"/>
</dbReference>
<name>A0A2K2U1Z2_9ACTN</name>
<feature type="transmembrane region" description="Helical" evidence="6">
    <location>
        <begin position="175"/>
        <end position="194"/>
    </location>
</feature>
<feature type="transmembrane region" description="Helical" evidence="6">
    <location>
        <begin position="319"/>
        <end position="339"/>
    </location>
</feature>
<accession>A0A2K2U1Z2</accession>
<feature type="transmembrane region" description="Helical" evidence="6">
    <location>
        <begin position="143"/>
        <end position="163"/>
    </location>
</feature>
<feature type="transmembrane region" description="Helical" evidence="6">
    <location>
        <begin position="62"/>
        <end position="84"/>
    </location>
</feature>
<dbReference type="Gene3D" id="1.10.4160.10">
    <property type="entry name" value="Hydantoin permease"/>
    <property type="match status" value="1"/>
</dbReference>
<feature type="transmembrane region" description="Helical" evidence="6">
    <location>
        <begin position="412"/>
        <end position="432"/>
    </location>
</feature>
<comment type="subcellular location">
    <subcellularLocation>
        <location evidence="1">Membrane</location>
        <topology evidence="1">Multi-pass membrane protein</topology>
    </subcellularLocation>
</comment>
<gene>
    <name evidence="7" type="ORF">C2L80_13240</name>
</gene>
<evidence type="ECO:0000313" key="7">
    <source>
        <dbReference type="EMBL" id="PNV64200.1"/>
    </source>
</evidence>
<dbReference type="InterPro" id="IPR001248">
    <property type="entry name" value="Pur-cyt_permease"/>
</dbReference>
<evidence type="ECO:0000256" key="1">
    <source>
        <dbReference type="ARBA" id="ARBA00004141"/>
    </source>
</evidence>
<dbReference type="PANTHER" id="PTHR30569:SF0">
    <property type="entry name" value="CYTOSINE PERMEASE"/>
    <property type="match status" value="1"/>
</dbReference>
<dbReference type="Pfam" id="PF02133">
    <property type="entry name" value="Transp_cyt_pur"/>
    <property type="match status" value="1"/>
</dbReference>
<protein>
    <submittedName>
        <fullName evidence="7">Cytosine permease</fullName>
    </submittedName>
</protein>
<dbReference type="AlphaFoldDB" id="A0A2K2U1Z2"/>
<proteinExistence type="inferred from homology"/>
<evidence type="ECO:0000256" key="6">
    <source>
        <dbReference type="SAM" id="Phobius"/>
    </source>
</evidence>
<dbReference type="Proteomes" id="UP000236488">
    <property type="component" value="Unassembled WGS sequence"/>
</dbReference>
<keyword evidence="8" id="KW-1185">Reference proteome</keyword>
<evidence type="ECO:0000313" key="8">
    <source>
        <dbReference type="Proteomes" id="UP000236488"/>
    </source>
</evidence>
<feature type="transmembrane region" description="Helical" evidence="6">
    <location>
        <begin position="29"/>
        <end position="56"/>
    </location>
</feature>
<keyword evidence="3 6" id="KW-0812">Transmembrane</keyword>
<sequence>MIVPEDVSAASEFSDDPNLRVGEGDRRGWWPIACIWIGNALNVSTLMTGALLGAGLVLADAFWASLVGFGIVVAYGCFVAMEATDLGLPTSSMSTASLGRAGGRYLISLVLGISLIGWFGVQAGVCGSSFSIAIAQITGFQPPVWACSAFWGALMLVSAVYGFEGVKWVNIVSAPLLFLICLYGVGVSIAGTGVDTVFNYVPAEGIGLVAGINIAVGLWAVGGATIGDFTRYARDRKGAVLSTVVGVLPLNVLVLMMGALLAMVAPESGGDITVIFGALGLAVVGVVALVASTWSVNVGNAYSAGLAFSVMLGKGEKSYKYTTVVAGTVGIVLAAAGILDTFSLFLTVLSACIPALAGTMIADYWLIRKARPENFRPLEGVSVPGLASFVGGAAVALITGGTFTGIVDALSIPFFLGPVNGLVVSMLLYVVIYKAMRLPAFPGGIRLSLKRKES</sequence>
<keyword evidence="4 6" id="KW-1133">Transmembrane helix</keyword>
<feature type="transmembrane region" description="Helical" evidence="6">
    <location>
        <begin position="386"/>
        <end position="406"/>
    </location>
</feature>
<evidence type="ECO:0000256" key="2">
    <source>
        <dbReference type="ARBA" id="ARBA00008974"/>
    </source>
</evidence>
<comment type="caution">
    <text evidence="7">The sequence shown here is derived from an EMBL/GenBank/DDBJ whole genome shotgun (WGS) entry which is preliminary data.</text>
</comment>
<dbReference type="InterPro" id="IPR030191">
    <property type="entry name" value="CodB"/>
</dbReference>
<feature type="transmembrane region" description="Helical" evidence="6">
    <location>
        <begin position="105"/>
        <end position="137"/>
    </location>
</feature>
<dbReference type="PANTHER" id="PTHR30569">
    <property type="entry name" value="CYTOSINE TRANSPORTER CODB"/>
    <property type="match status" value="1"/>
</dbReference>
<organism evidence="7 8">
    <name type="scientific">Rubneribacter badeniensis</name>
    <dbReference type="NCBI Taxonomy" id="2070688"/>
    <lineage>
        <taxon>Bacteria</taxon>
        <taxon>Bacillati</taxon>
        <taxon>Actinomycetota</taxon>
        <taxon>Coriobacteriia</taxon>
        <taxon>Eggerthellales</taxon>
        <taxon>Eggerthellaceae</taxon>
        <taxon>Rubneribacter</taxon>
    </lineage>
</organism>
<reference evidence="7 8" key="1">
    <citation type="journal article" date="2018" name="Int. J. Syst. Evol. Microbiol.">
        <title>Rubneribacter badeniensis gen. nov., sp. nov. and Enteroscipio rubneri gen. nov., sp. nov., new members of the Eggerthellaceae isolated from human faeces.</title>
        <authorList>
            <person name="Danylec N."/>
            <person name="Gobl A."/>
            <person name="Stoll D.A."/>
            <person name="Hetzer B."/>
            <person name="Kulling S.E."/>
            <person name="Huch M."/>
        </authorList>
    </citation>
    <scope>NUCLEOTIDE SEQUENCE [LARGE SCALE GENOMIC DNA]</scope>
    <source>
        <strain evidence="7 8">ResAG-85</strain>
    </source>
</reference>
<dbReference type="GO" id="GO:0015209">
    <property type="term" value="F:cytosine transmembrane transporter activity"/>
    <property type="evidence" value="ECO:0007669"/>
    <property type="project" value="InterPro"/>
</dbReference>
<dbReference type="EMBL" id="PPEL01000146">
    <property type="protein sequence ID" value="PNV64200.1"/>
    <property type="molecule type" value="Genomic_DNA"/>
</dbReference>
<evidence type="ECO:0000256" key="4">
    <source>
        <dbReference type="ARBA" id="ARBA00022989"/>
    </source>
</evidence>
<feature type="transmembrane region" description="Helical" evidence="6">
    <location>
        <begin position="274"/>
        <end position="298"/>
    </location>
</feature>
<feature type="transmembrane region" description="Helical" evidence="6">
    <location>
        <begin position="345"/>
        <end position="366"/>
    </location>
</feature>
<evidence type="ECO:0000256" key="5">
    <source>
        <dbReference type="ARBA" id="ARBA00023136"/>
    </source>
</evidence>
<evidence type="ECO:0000256" key="3">
    <source>
        <dbReference type="ARBA" id="ARBA00022692"/>
    </source>
</evidence>
<keyword evidence="5 6" id="KW-0472">Membrane</keyword>
<comment type="similarity">
    <text evidence="2">Belongs to the purine-cytosine permease (2.A.39) family.</text>
</comment>
<feature type="transmembrane region" description="Helical" evidence="6">
    <location>
        <begin position="206"/>
        <end position="227"/>
    </location>
</feature>
<feature type="transmembrane region" description="Helical" evidence="6">
    <location>
        <begin position="239"/>
        <end position="262"/>
    </location>
</feature>